<name>A0A939BWD3_9ACTN</name>
<feature type="region of interest" description="Disordered" evidence="1">
    <location>
        <begin position="196"/>
        <end position="279"/>
    </location>
</feature>
<accession>A0A939BWD3</accession>
<organism evidence="2 3">
    <name type="scientific">Nocardioides faecalis</name>
    <dbReference type="NCBI Taxonomy" id="2803858"/>
    <lineage>
        <taxon>Bacteria</taxon>
        <taxon>Bacillati</taxon>
        <taxon>Actinomycetota</taxon>
        <taxon>Actinomycetes</taxon>
        <taxon>Propionibacteriales</taxon>
        <taxon>Nocardioidaceae</taxon>
        <taxon>Nocardioides</taxon>
    </lineage>
</organism>
<feature type="compositionally biased region" description="Basic and acidic residues" evidence="1">
    <location>
        <begin position="243"/>
        <end position="252"/>
    </location>
</feature>
<feature type="compositionally biased region" description="Pro residues" evidence="1">
    <location>
        <begin position="258"/>
        <end position="269"/>
    </location>
</feature>
<evidence type="ECO:0000313" key="3">
    <source>
        <dbReference type="Proteomes" id="UP000663791"/>
    </source>
</evidence>
<dbReference type="Proteomes" id="UP000663791">
    <property type="component" value="Unassembled WGS sequence"/>
</dbReference>
<comment type="caution">
    <text evidence="2">The sequence shown here is derived from an EMBL/GenBank/DDBJ whole genome shotgun (WGS) entry which is preliminary data.</text>
</comment>
<dbReference type="AlphaFoldDB" id="A0A939BWD3"/>
<sequence length="319" mass="34267">MPPAIPYGGPAMATCEKSSGRLRTALLRSGVVGALALGLMGCSFGDGDLGPAGCPEGAVETLRSYDPDQTVAGAQVTLASIGLEGLDDLVACTLRIDTTDDGARAYVIMRSNVSVPTVQRRLNENGAPPVGRSPALLPGVPIGHLYSTEAGTAESVWRFDSPALVPADTALVVARLNIPVVEKECRKRYAPQPFRPIEAKQELPQPKRKIRVCAPPPAKNAESEPDDPDAPFWTQGTAKKRREPAPWEHTEPDAPDTPFEPPSVPPGPDPWREPEDVPGACRDVTSYDYNWDNDVLCTRSDGSQFYTSYEGADAFLGRY</sequence>
<evidence type="ECO:0000256" key="1">
    <source>
        <dbReference type="SAM" id="MobiDB-lite"/>
    </source>
</evidence>
<dbReference type="EMBL" id="JAERTX010000008">
    <property type="protein sequence ID" value="MBM9460467.1"/>
    <property type="molecule type" value="Genomic_DNA"/>
</dbReference>
<reference evidence="2" key="1">
    <citation type="submission" date="2021-01" db="EMBL/GenBank/DDBJ databases">
        <title>Novel species in genus Nocardioides.</title>
        <authorList>
            <person name="Zhang G."/>
        </authorList>
    </citation>
    <scope>NUCLEOTIDE SEQUENCE</scope>
    <source>
        <strain evidence="2">Zg-536</strain>
    </source>
</reference>
<protein>
    <submittedName>
        <fullName evidence="2">Uncharacterized protein</fullName>
    </submittedName>
</protein>
<dbReference type="RefSeq" id="WP_205291762.1">
    <property type="nucleotide sequence ID" value="NZ_CP074406.1"/>
</dbReference>
<gene>
    <name evidence="2" type="ORF">JK386_11185</name>
</gene>
<evidence type="ECO:0000313" key="2">
    <source>
        <dbReference type="EMBL" id="MBM9460467.1"/>
    </source>
</evidence>
<proteinExistence type="predicted"/>
<keyword evidence="3" id="KW-1185">Reference proteome</keyword>